<feature type="non-terminal residue" evidence="11">
    <location>
        <position position="1"/>
    </location>
</feature>
<evidence type="ECO:0000259" key="10">
    <source>
        <dbReference type="PROSITE" id="PS50067"/>
    </source>
</evidence>
<dbReference type="Gene3D" id="3.40.850.10">
    <property type="entry name" value="Kinesin motor domain"/>
    <property type="match status" value="1"/>
</dbReference>
<evidence type="ECO:0000256" key="4">
    <source>
        <dbReference type="ARBA" id="ARBA00022741"/>
    </source>
</evidence>
<evidence type="ECO:0000256" key="8">
    <source>
        <dbReference type="ARBA" id="ARBA00023212"/>
    </source>
</evidence>
<dbReference type="SUPFAM" id="SSF52540">
    <property type="entry name" value="P-loop containing nucleoside triphosphate hydrolases"/>
    <property type="match status" value="1"/>
</dbReference>
<proteinExistence type="inferred from homology"/>
<keyword evidence="7" id="KW-0505">Motor protein</keyword>
<dbReference type="InterPro" id="IPR027417">
    <property type="entry name" value="P-loop_NTPase"/>
</dbReference>
<comment type="similarity">
    <text evidence="9">Belongs to the TRAFAC class myosin-kinesin ATPase superfamily. Kinesin family.</text>
</comment>
<reference evidence="11 12" key="1">
    <citation type="submission" date="2018-01" db="EMBL/GenBank/DDBJ databases">
        <title>Comparison of the Chinese Bamboo Partridge and Red Junglefowl genome sequences highlights the importance of demography in genome evolution.</title>
        <authorList>
            <person name="Tiley G.P."/>
            <person name="Kimball R.T."/>
            <person name="Braun E.L."/>
            <person name="Burleigh J.G."/>
        </authorList>
    </citation>
    <scope>NUCLEOTIDE SEQUENCE [LARGE SCALE GENOMIC DNA]</scope>
    <source>
        <strain evidence="11">RTK389</strain>
        <tissue evidence="11">Blood</tissue>
    </source>
</reference>
<evidence type="ECO:0000256" key="7">
    <source>
        <dbReference type="ARBA" id="ARBA00023175"/>
    </source>
</evidence>
<evidence type="ECO:0000313" key="11">
    <source>
        <dbReference type="EMBL" id="POI33752.1"/>
    </source>
</evidence>
<sequence length="140" mass="15640">LKEHLEKVLCVEGLSLHPVHSVVQCEQTVESVWRNAVMNKDSSCSIFTIRMEICTVVPGDLCHQIKCLFWFLTTEMLLPEKSLTWNDFLADVRGQDHLRAAKLNVVDLAGSRRQSETGTTGERSKEATKINLSLSALCPG</sequence>
<evidence type="ECO:0000256" key="9">
    <source>
        <dbReference type="PROSITE-ProRule" id="PRU00283"/>
    </source>
</evidence>
<keyword evidence="6" id="KW-0175">Coiled coil</keyword>
<keyword evidence="2" id="KW-0963">Cytoplasm</keyword>
<dbReference type="PANTHER" id="PTHR47969">
    <property type="entry name" value="CHROMOSOME-ASSOCIATED KINESIN KIF4A-RELATED"/>
    <property type="match status" value="1"/>
</dbReference>
<dbReference type="PANTHER" id="PTHR47969:SF21">
    <property type="entry name" value="KINESIN-LIKE PROTEIN"/>
    <property type="match status" value="1"/>
</dbReference>
<protein>
    <recommendedName>
        <fullName evidence="10">Kinesin motor domain-containing protein</fullName>
    </recommendedName>
</protein>
<dbReference type="Proteomes" id="UP000237246">
    <property type="component" value="Unassembled WGS sequence"/>
</dbReference>
<evidence type="ECO:0000256" key="2">
    <source>
        <dbReference type="ARBA" id="ARBA00022490"/>
    </source>
</evidence>
<dbReference type="GO" id="GO:0008017">
    <property type="term" value="F:microtubule binding"/>
    <property type="evidence" value="ECO:0007669"/>
    <property type="project" value="InterPro"/>
</dbReference>
<dbReference type="OrthoDB" id="3176171at2759"/>
<dbReference type="PROSITE" id="PS50067">
    <property type="entry name" value="KINESIN_MOTOR_2"/>
    <property type="match status" value="1"/>
</dbReference>
<comment type="caution">
    <text evidence="9">Lacks conserved residue(s) required for the propagation of feature annotation.</text>
</comment>
<dbReference type="GO" id="GO:0007018">
    <property type="term" value="P:microtubule-based movement"/>
    <property type="evidence" value="ECO:0007669"/>
    <property type="project" value="InterPro"/>
</dbReference>
<feature type="domain" description="Kinesin motor" evidence="10">
    <location>
        <begin position="1"/>
        <end position="140"/>
    </location>
</feature>
<evidence type="ECO:0000256" key="3">
    <source>
        <dbReference type="ARBA" id="ARBA00022701"/>
    </source>
</evidence>
<accession>A0A2P4TBK6</accession>
<keyword evidence="4" id="KW-0547">Nucleotide-binding</keyword>
<keyword evidence="5" id="KW-0067">ATP-binding</keyword>
<comment type="subcellular location">
    <subcellularLocation>
        <location evidence="1">Cytoplasm</location>
        <location evidence="1">Cytoskeleton</location>
    </subcellularLocation>
</comment>
<keyword evidence="8" id="KW-0206">Cytoskeleton</keyword>
<comment type="caution">
    <text evidence="11">The sequence shown here is derived from an EMBL/GenBank/DDBJ whole genome shotgun (WGS) entry which is preliminary data.</text>
</comment>
<dbReference type="EMBL" id="PPHD01002932">
    <property type="protein sequence ID" value="POI33752.1"/>
    <property type="molecule type" value="Genomic_DNA"/>
</dbReference>
<evidence type="ECO:0000256" key="5">
    <source>
        <dbReference type="ARBA" id="ARBA00022840"/>
    </source>
</evidence>
<dbReference type="InterPro" id="IPR001752">
    <property type="entry name" value="Kinesin_motor_dom"/>
</dbReference>
<dbReference type="AlphaFoldDB" id="A0A2P4TBK6"/>
<dbReference type="GO" id="GO:0005524">
    <property type="term" value="F:ATP binding"/>
    <property type="evidence" value="ECO:0007669"/>
    <property type="project" value="UniProtKB-KW"/>
</dbReference>
<name>A0A2P4TBK6_BAMTH</name>
<dbReference type="GO" id="GO:0005874">
    <property type="term" value="C:microtubule"/>
    <property type="evidence" value="ECO:0007669"/>
    <property type="project" value="UniProtKB-KW"/>
</dbReference>
<dbReference type="InterPro" id="IPR036961">
    <property type="entry name" value="Kinesin_motor_dom_sf"/>
</dbReference>
<evidence type="ECO:0000313" key="12">
    <source>
        <dbReference type="Proteomes" id="UP000237246"/>
    </source>
</evidence>
<keyword evidence="12" id="KW-1185">Reference proteome</keyword>
<dbReference type="GO" id="GO:0003777">
    <property type="term" value="F:microtubule motor activity"/>
    <property type="evidence" value="ECO:0007669"/>
    <property type="project" value="InterPro"/>
</dbReference>
<evidence type="ECO:0000256" key="1">
    <source>
        <dbReference type="ARBA" id="ARBA00004245"/>
    </source>
</evidence>
<dbReference type="InterPro" id="IPR027640">
    <property type="entry name" value="Kinesin-like_fam"/>
</dbReference>
<evidence type="ECO:0000256" key="6">
    <source>
        <dbReference type="ARBA" id="ARBA00023054"/>
    </source>
</evidence>
<dbReference type="Pfam" id="PF00225">
    <property type="entry name" value="Kinesin"/>
    <property type="match status" value="1"/>
</dbReference>
<keyword evidence="3" id="KW-0493">Microtubule</keyword>
<gene>
    <name evidence="11" type="ORF">CIB84_002494</name>
</gene>
<organism evidence="11 12">
    <name type="scientific">Bambusicola thoracicus</name>
    <name type="common">Chinese bamboo-partridge</name>
    <name type="synonym">Perdix thoracica</name>
    <dbReference type="NCBI Taxonomy" id="9083"/>
    <lineage>
        <taxon>Eukaryota</taxon>
        <taxon>Metazoa</taxon>
        <taxon>Chordata</taxon>
        <taxon>Craniata</taxon>
        <taxon>Vertebrata</taxon>
        <taxon>Euteleostomi</taxon>
        <taxon>Archelosauria</taxon>
        <taxon>Archosauria</taxon>
        <taxon>Dinosauria</taxon>
        <taxon>Saurischia</taxon>
        <taxon>Theropoda</taxon>
        <taxon>Coelurosauria</taxon>
        <taxon>Aves</taxon>
        <taxon>Neognathae</taxon>
        <taxon>Galloanserae</taxon>
        <taxon>Galliformes</taxon>
        <taxon>Phasianidae</taxon>
        <taxon>Perdicinae</taxon>
        <taxon>Bambusicola</taxon>
    </lineage>
</organism>